<protein>
    <submittedName>
        <fullName evidence="2">Sulfoquinovosyl transferase SQD2</fullName>
        <ecNumber evidence="2">2.4.1.-</ecNumber>
    </submittedName>
</protein>
<dbReference type="InterPro" id="IPR050194">
    <property type="entry name" value="Glycosyltransferase_grp1"/>
</dbReference>
<keyword evidence="2" id="KW-0808">Transferase</keyword>
<evidence type="ECO:0000259" key="1">
    <source>
        <dbReference type="Pfam" id="PF13439"/>
    </source>
</evidence>
<keyword evidence="2" id="KW-0328">Glycosyltransferase</keyword>
<dbReference type="SUPFAM" id="SSF53756">
    <property type="entry name" value="UDP-Glycosyltransferase/glycogen phosphorylase"/>
    <property type="match status" value="1"/>
</dbReference>
<organism evidence="2 3">
    <name type="scientific">Skeletonema marinoi</name>
    <dbReference type="NCBI Taxonomy" id="267567"/>
    <lineage>
        <taxon>Eukaryota</taxon>
        <taxon>Sar</taxon>
        <taxon>Stramenopiles</taxon>
        <taxon>Ochrophyta</taxon>
        <taxon>Bacillariophyta</taxon>
        <taxon>Coscinodiscophyceae</taxon>
        <taxon>Thalassiosirophycidae</taxon>
        <taxon>Thalassiosirales</taxon>
        <taxon>Skeletonemataceae</taxon>
        <taxon>Skeletonema</taxon>
        <taxon>Skeletonema marinoi-dohrnii complex</taxon>
    </lineage>
</organism>
<feature type="domain" description="Glycosyltransferase subfamily 4-like N-terminal" evidence="1">
    <location>
        <begin position="11"/>
        <end position="158"/>
    </location>
</feature>
<evidence type="ECO:0000313" key="2">
    <source>
        <dbReference type="EMBL" id="KAK1746884.1"/>
    </source>
</evidence>
<dbReference type="PANTHER" id="PTHR45947">
    <property type="entry name" value="SULFOQUINOVOSYL TRANSFERASE SQD2"/>
    <property type="match status" value="1"/>
</dbReference>
<dbReference type="Pfam" id="PF13439">
    <property type="entry name" value="Glyco_transf_4"/>
    <property type="match status" value="1"/>
</dbReference>
<dbReference type="EC" id="2.4.1.-" evidence="2"/>
<keyword evidence="3" id="KW-1185">Reference proteome</keyword>
<dbReference type="InterPro" id="IPR028098">
    <property type="entry name" value="Glyco_trans_4-like_N"/>
</dbReference>
<dbReference type="Proteomes" id="UP001224775">
    <property type="component" value="Unassembled WGS sequence"/>
</dbReference>
<sequence>MNYLVTNGNDTVELITAEIDSASKPSSWQGVGIHYTFGFGLPSYNQISISFDFTGKALRELYRFSPDVIHATTPGPLLFPSVIASRLFNVPIVMSCHTHLTAYAAAYLPPIINKIAEWFLWRFTEVVHSFADLTLVTSPQIQEEFQHPFGKRGSTLHNFTHTITMLICVSNDWCHPEEFLITYIGRLAEEKRLTLLKDVIQNINGAILCFVGTGPRREPGVCVGRCVRNAKHIRNAGFCCAGKYGKQGACCSRQRRWTEASDSKRNNGFLVPPDKAEEFTRRVQELKANTTLRDHIADAARRDRNSGLGRVQ</sequence>
<comment type="caution">
    <text evidence="2">The sequence shown here is derived from an EMBL/GenBank/DDBJ whole genome shotgun (WGS) entry which is preliminary data.</text>
</comment>
<evidence type="ECO:0000313" key="3">
    <source>
        <dbReference type="Proteomes" id="UP001224775"/>
    </source>
</evidence>
<gene>
    <name evidence="2" type="ORF">QTG54_002228</name>
</gene>
<dbReference type="GO" id="GO:0016757">
    <property type="term" value="F:glycosyltransferase activity"/>
    <property type="evidence" value="ECO:0007669"/>
    <property type="project" value="UniProtKB-KW"/>
</dbReference>
<dbReference type="EMBL" id="JATAAI010000003">
    <property type="protein sequence ID" value="KAK1746884.1"/>
    <property type="molecule type" value="Genomic_DNA"/>
</dbReference>
<dbReference type="Gene3D" id="3.40.50.2000">
    <property type="entry name" value="Glycogen Phosphorylase B"/>
    <property type="match status" value="2"/>
</dbReference>
<reference evidence="2" key="1">
    <citation type="submission" date="2023-06" db="EMBL/GenBank/DDBJ databases">
        <title>Survivors Of The Sea: Transcriptome response of Skeletonema marinoi to long-term dormancy.</title>
        <authorList>
            <person name="Pinder M.I.M."/>
            <person name="Kourtchenko O."/>
            <person name="Robertson E.K."/>
            <person name="Larsson T."/>
            <person name="Maumus F."/>
            <person name="Osuna-Cruz C.M."/>
            <person name="Vancaester E."/>
            <person name="Stenow R."/>
            <person name="Vandepoele K."/>
            <person name="Ploug H."/>
            <person name="Bruchert V."/>
            <person name="Godhe A."/>
            <person name="Topel M."/>
        </authorList>
    </citation>
    <scope>NUCLEOTIDE SEQUENCE</scope>
    <source>
        <strain evidence="2">R05AC</strain>
    </source>
</reference>
<proteinExistence type="predicted"/>
<accession>A0AAD8YJY3</accession>
<dbReference type="AlphaFoldDB" id="A0AAD8YJY3"/>
<dbReference type="PANTHER" id="PTHR45947:SF3">
    <property type="entry name" value="SULFOQUINOVOSYL TRANSFERASE SQD2"/>
    <property type="match status" value="1"/>
</dbReference>
<name>A0AAD8YJY3_9STRA</name>